<reference evidence="5" key="1">
    <citation type="journal article" date="2019" name="Int. J. Syst. Evol. Microbiol.">
        <title>The Global Catalogue of Microorganisms (GCM) 10K type strain sequencing project: providing services to taxonomists for standard genome sequencing and annotation.</title>
        <authorList>
            <consortium name="The Broad Institute Genomics Platform"/>
            <consortium name="The Broad Institute Genome Sequencing Center for Infectious Disease"/>
            <person name="Wu L."/>
            <person name="Ma J."/>
        </authorList>
    </citation>
    <scope>NUCLEOTIDE SEQUENCE [LARGE SCALE GENOMIC DNA]</scope>
    <source>
        <strain evidence="5">KCTC 22671</strain>
    </source>
</reference>
<dbReference type="NCBIfam" id="TIGR04183">
    <property type="entry name" value="Por_Secre_tail"/>
    <property type="match status" value="1"/>
</dbReference>
<evidence type="ECO:0000313" key="4">
    <source>
        <dbReference type="EMBL" id="MFD2891033.1"/>
    </source>
</evidence>
<organism evidence="4 5">
    <name type="scientific">Flavobacterium chuncheonense</name>
    <dbReference type="NCBI Taxonomy" id="2026653"/>
    <lineage>
        <taxon>Bacteria</taxon>
        <taxon>Pseudomonadati</taxon>
        <taxon>Bacteroidota</taxon>
        <taxon>Flavobacteriia</taxon>
        <taxon>Flavobacteriales</taxon>
        <taxon>Flavobacteriaceae</taxon>
        <taxon>Flavobacterium</taxon>
    </lineage>
</organism>
<keyword evidence="5" id="KW-1185">Reference proteome</keyword>
<protein>
    <submittedName>
        <fullName evidence="4">T9SS type A sorting domain-containing protein</fullName>
    </submittedName>
</protein>
<feature type="domain" description="Fibronectin type-III" evidence="3">
    <location>
        <begin position="169"/>
        <end position="259"/>
    </location>
</feature>
<dbReference type="PROSITE" id="PS50853">
    <property type="entry name" value="FN3"/>
    <property type="match status" value="2"/>
</dbReference>
<dbReference type="InterPro" id="IPR036116">
    <property type="entry name" value="FN3_sf"/>
</dbReference>
<feature type="chain" id="PRO_5046283139" evidence="2">
    <location>
        <begin position="23"/>
        <end position="1315"/>
    </location>
</feature>
<dbReference type="SMART" id="SM00060">
    <property type="entry name" value="FN3"/>
    <property type="match status" value="3"/>
</dbReference>
<evidence type="ECO:0000256" key="2">
    <source>
        <dbReference type="SAM" id="SignalP"/>
    </source>
</evidence>
<evidence type="ECO:0000256" key="1">
    <source>
        <dbReference type="ARBA" id="ARBA00022729"/>
    </source>
</evidence>
<dbReference type="InterPro" id="IPR013783">
    <property type="entry name" value="Ig-like_fold"/>
</dbReference>
<dbReference type="EMBL" id="JBHUPC010000010">
    <property type="protein sequence ID" value="MFD2891033.1"/>
    <property type="molecule type" value="Genomic_DNA"/>
</dbReference>
<comment type="caution">
    <text evidence="4">The sequence shown here is derived from an EMBL/GenBank/DDBJ whole genome shotgun (WGS) entry which is preliminary data.</text>
</comment>
<feature type="domain" description="Fibronectin type-III" evidence="3">
    <location>
        <begin position="404"/>
        <end position="500"/>
    </location>
</feature>
<keyword evidence="1 2" id="KW-0732">Signal</keyword>
<sequence length="1315" mass="139872">MNYKKLHFLGVLLLLFYNSITAQSVTATFSTGDISTNYNSFSSSCIGTLAVTLPAGQNWTVTGVDVVYNMTAANGAYKSEQRSRLYCQNTSVAEGSYSAGSGSSSGTHSYARSNLSIANGTFPGNTVVTFEMHAYRTWGGSGCNTTYSKVDDGTWTVTVHYEQPPSCPAPTALGATAVTAATANLGWTAGAAETLWDVEYGVSGFTPGSGTVVTGVTDTTYGIGSLLANTTYEFYVRADCGGGDWSTWSGPYAFTTLCAAVSEFTLNFDANTSLPACTQKSGTAGSVYVSSSYSQSAPNGLYIYSSGATYVLPRISNAEATTHRLKFAARSSASTTIRIGYMTNPSDPATFVVFQTVNTSTSFQQFVAIPNGAPASDSFLAIQATSNSSTYLDDVVWETIPAVPPTCVAITSPSNNQTNVNLTTSINWASQLEATGYKVYLGTAAGTYDVLNGQDVGNVTTYSLNGNLNYNTDYFAKIVPYNTFGEASACSEMMFTTRDGCVLPYTPVNGATAVAVNPTIQWYSYNGATAYEISIGTTAGGTDFLNAHNNGTATSYTASGLDYNTVYYVNVKAVGADEVTSAICANYSFTTKSAPQTVPYVQDFENTTADIVFTGTSTNKFFIGNATQNGGNKALYISNDNGISNAYTMSASSTAWATVEVDLTTATYVDLVFDWKALGESSYDYGEVYINTGGSDTRISGVKEFQGSDVFQTKRIPLSSYTGQIVVIKFKWVNDGSSGSNPPLAIDNLKVIDYVEYANGNWSNVSGPTVALHAYIADNITVTSNVETNDLTINAGQVVTVEPGVVVTVSGNLTNNGSVIFKSDATGTASFGTYNGAAIAGSGTVTTERYIGPRRAWRMLTAPVKGTSNNSVYANWQNDGVVNAGTGVDVWGPSGTGLHTGPAYSIKKYPTQSTATTWENVTNTMTEPLFDANKNNAFTVFVTGSYSDTPTTIASGADATVLSATGALITGDVVYANLPTAIHTNIGNPYASPIDPSALLSDSDNASNYNQLWVWDPELSTVGGYLVYDSVTGWSNTAASYSNTIPTLIQSGQAFFVKPASTANFNIKENHKGTTVDNGVFAKNNPVAQLRINLQQQNAGVWQPEDALVAAFYGGGENTITPKDAQKMYKGGVNIAFRNNQERLTVEHREPANVQDVLPMEITGMTAATNYRLMVQAQNYAGLQPYLWDSLGNTYYPIPTDGSVYEHVFTVNNVQTEAQRFQMVFNGAQLASETHALEVVKVYPNPITNGFCNVSLPKGTIQATYTVTSQLGQKIAAGTWRGTSGEIITHGWAAGIYHVNVKIEDAVYRLKISVQ</sequence>
<proteinExistence type="predicted"/>
<evidence type="ECO:0000259" key="3">
    <source>
        <dbReference type="PROSITE" id="PS50853"/>
    </source>
</evidence>
<evidence type="ECO:0000313" key="5">
    <source>
        <dbReference type="Proteomes" id="UP001597534"/>
    </source>
</evidence>
<dbReference type="RefSeq" id="WP_379810561.1">
    <property type="nucleotide sequence ID" value="NZ_JBHUPC010000010.1"/>
</dbReference>
<gene>
    <name evidence="4" type="ORF">ACFS5J_03285</name>
</gene>
<dbReference type="SUPFAM" id="SSF49265">
    <property type="entry name" value="Fibronectin type III"/>
    <property type="match status" value="2"/>
</dbReference>
<dbReference type="InterPro" id="IPR003961">
    <property type="entry name" value="FN3_dom"/>
</dbReference>
<accession>A0ABW5YJ54</accession>
<dbReference type="InterPro" id="IPR026444">
    <property type="entry name" value="Secre_tail"/>
</dbReference>
<name>A0ABW5YJ54_9FLAO</name>
<dbReference type="Gene3D" id="2.60.40.10">
    <property type="entry name" value="Immunoglobulins"/>
    <property type="match status" value="3"/>
</dbReference>
<dbReference type="Proteomes" id="UP001597534">
    <property type="component" value="Unassembled WGS sequence"/>
</dbReference>
<feature type="signal peptide" evidence="2">
    <location>
        <begin position="1"/>
        <end position="22"/>
    </location>
</feature>